<evidence type="ECO:0008006" key="3">
    <source>
        <dbReference type="Google" id="ProtNLM"/>
    </source>
</evidence>
<gene>
    <name evidence="1" type="ORF">RRF57_010894</name>
</gene>
<evidence type="ECO:0000313" key="2">
    <source>
        <dbReference type="Proteomes" id="UP001305414"/>
    </source>
</evidence>
<reference evidence="1 2" key="1">
    <citation type="submission" date="2023-10" db="EMBL/GenBank/DDBJ databases">
        <title>Draft genome sequence of Xylaria bambusicola isolate GMP-LS, the root and basal stem rot pathogen of sugarcane in Indonesia.</title>
        <authorList>
            <person name="Selvaraj P."/>
            <person name="Muralishankar V."/>
            <person name="Muruganantham S."/>
            <person name="Sp S."/>
            <person name="Haryani S."/>
            <person name="Lau K.J.X."/>
            <person name="Naqvi N.I."/>
        </authorList>
    </citation>
    <scope>NUCLEOTIDE SEQUENCE [LARGE SCALE GENOMIC DNA]</scope>
    <source>
        <strain evidence="1">GMP-LS</strain>
    </source>
</reference>
<sequence>MTTKPRLHEFRARLAASMRRSAWTSAYQRYIPSSDIERCTSEEWLREIIQEDRSIEQKEEFLDYVLREARILFAMFAYYKLPIGLLQSVGYTDDKLPIPITDSPPTIEREEIHIDFVELINVGQWMFLAPKFSSTGSHQELNPNKILPFRSMEQVGAGTFGTVYKVEIEPSHLNNVSTRKDI</sequence>
<proteinExistence type="predicted"/>
<name>A0AAN7Z9S9_9PEZI</name>
<protein>
    <recommendedName>
        <fullName evidence="3">Protein kinase domain-containing protein</fullName>
    </recommendedName>
</protein>
<evidence type="ECO:0000313" key="1">
    <source>
        <dbReference type="EMBL" id="KAK5635182.1"/>
    </source>
</evidence>
<comment type="caution">
    <text evidence="1">The sequence shown here is derived from an EMBL/GenBank/DDBJ whole genome shotgun (WGS) entry which is preliminary data.</text>
</comment>
<dbReference type="EMBL" id="JAWHQM010000049">
    <property type="protein sequence ID" value="KAK5635182.1"/>
    <property type="molecule type" value="Genomic_DNA"/>
</dbReference>
<dbReference type="Proteomes" id="UP001305414">
    <property type="component" value="Unassembled WGS sequence"/>
</dbReference>
<dbReference type="AlphaFoldDB" id="A0AAN7Z9S9"/>
<accession>A0AAN7Z9S9</accession>
<organism evidence="1 2">
    <name type="scientific">Xylaria bambusicola</name>
    <dbReference type="NCBI Taxonomy" id="326684"/>
    <lineage>
        <taxon>Eukaryota</taxon>
        <taxon>Fungi</taxon>
        <taxon>Dikarya</taxon>
        <taxon>Ascomycota</taxon>
        <taxon>Pezizomycotina</taxon>
        <taxon>Sordariomycetes</taxon>
        <taxon>Xylariomycetidae</taxon>
        <taxon>Xylariales</taxon>
        <taxon>Xylariaceae</taxon>
        <taxon>Xylaria</taxon>
    </lineage>
</organism>
<keyword evidence="2" id="KW-1185">Reference proteome</keyword>